<protein>
    <submittedName>
        <fullName evidence="6">Trascriptional regulator</fullName>
    </submittedName>
</protein>
<evidence type="ECO:0000313" key="7">
    <source>
        <dbReference type="Proteomes" id="UP000076935"/>
    </source>
</evidence>
<keyword evidence="4" id="KW-1133">Transmembrane helix</keyword>
<dbReference type="PANTHER" id="PTHR33392">
    <property type="entry name" value="POLYISOPRENYL-TEICHOIC ACID--PEPTIDOGLYCAN TEICHOIC ACID TRANSFERASE TAGU"/>
    <property type="match status" value="1"/>
</dbReference>
<dbReference type="AlphaFoldDB" id="A0A177L256"/>
<accession>A0A177L256</accession>
<reference evidence="6 7" key="1">
    <citation type="submission" date="2016-01" db="EMBL/GenBank/DDBJ databases">
        <title>Investigation of taxonomic status of Bacillus aminovorans.</title>
        <authorList>
            <person name="Verma A."/>
            <person name="Pal Y."/>
            <person name="Krishnamurthi S."/>
        </authorList>
    </citation>
    <scope>NUCLEOTIDE SEQUENCE [LARGE SCALE GENOMIC DNA]</scope>
    <source>
        <strain evidence="6 7">DSM 1314</strain>
    </source>
</reference>
<keyword evidence="3" id="KW-0735">Signal-anchor</keyword>
<name>A0A177L256_9BACI</name>
<evidence type="ECO:0000256" key="3">
    <source>
        <dbReference type="ARBA" id="ARBA00022968"/>
    </source>
</evidence>
<evidence type="ECO:0000256" key="1">
    <source>
        <dbReference type="ARBA" id="ARBA00006068"/>
    </source>
</evidence>
<dbReference type="NCBIfam" id="TIGR00350">
    <property type="entry name" value="lytR_cpsA_psr"/>
    <property type="match status" value="1"/>
</dbReference>
<dbReference type="InterPro" id="IPR004474">
    <property type="entry name" value="LytR_CpsA_psr"/>
</dbReference>
<dbReference type="GO" id="GO:0071555">
    <property type="term" value="P:cell wall organization"/>
    <property type="evidence" value="ECO:0007669"/>
    <property type="project" value="UniProtKB-KW"/>
</dbReference>
<dbReference type="InterPro" id="IPR050922">
    <property type="entry name" value="LytR/CpsA/Psr_CW_biosynth"/>
</dbReference>
<organism evidence="6 7">
    <name type="scientific">Domibacillus aminovorans</name>
    <dbReference type="NCBI Taxonomy" id="29332"/>
    <lineage>
        <taxon>Bacteria</taxon>
        <taxon>Bacillati</taxon>
        <taxon>Bacillota</taxon>
        <taxon>Bacilli</taxon>
        <taxon>Bacillales</taxon>
        <taxon>Bacillaceae</taxon>
        <taxon>Domibacillus</taxon>
    </lineage>
</organism>
<dbReference type="RefSeq" id="WP_063966429.1">
    <property type="nucleotide sequence ID" value="NZ_JBCNAN010000013.1"/>
</dbReference>
<evidence type="ECO:0000256" key="2">
    <source>
        <dbReference type="ARBA" id="ARBA00022692"/>
    </source>
</evidence>
<proteinExistence type="inferred from homology"/>
<comment type="caution">
    <text evidence="6">The sequence shown here is derived from an EMBL/GenBank/DDBJ whole genome shotgun (WGS) entry which is preliminary data.</text>
</comment>
<evidence type="ECO:0000313" key="6">
    <source>
        <dbReference type="EMBL" id="OAH59739.1"/>
    </source>
</evidence>
<dbReference type="Pfam" id="PF03816">
    <property type="entry name" value="LytR_cpsA_psr"/>
    <property type="match status" value="1"/>
</dbReference>
<dbReference type="Gene3D" id="3.40.630.190">
    <property type="entry name" value="LCP protein"/>
    <property type="match status" value="1"/>
</dbReference>
<dbReference type="Proteomes" id="UP000076935">
    <property type="component" value="Unassembled WGS sequence"/>
</dbReference>
<dbReference type="EMBL" id="LQWY01000056">
    <property type="protein sequence ID" value="OAH59739.1"/>
    <property type="molecule type" value="Genomic_DNA"/>
</dbReference>
<keyword evidence="7" id="KW-1185">Reference proteome</keyword>
<feature type="domain" description="Cell envelope-related transcriptional attenuator" evidence="5">
    <location>
        <begin position="78"/>
        <end position="220"/>
    </location>
</feature>
<evidence type="ECO:0000256" key="4">
    <source>
        <dbReference type="ARBA" id="ARBA00022989"/>
    </source>
</evidence>
<gene>
    <name evidence="6" type="ORF">AWH49_03215</name>
</gene>
<keyword evidence="2" id="KW-0812">Transmembrane</keyword>
<sequence>MGRKKRKIILIMVLVLLLSVAGFIFSAYVSLHQTLNGILNESALEKSEKRPQKVSLKNKDGFTVLLLGVDEREGDKGRSDTMMVMSVNGQDHSLKVVSIPRDTRVNIAGKEKVDKINHAYAFGGVNMSAKTVEEFLDIPIDYYVKVNMDGFKDMVDAVDGISVNNVFAFSYDGADFPTGNITLNGEEALKYSRMRYEDPQGDFGRQTRQRQIIQGILDKGASIDSMWSYNDILSTLKKNIETNMTIHEIKTIQKNDAVASNNIKQEQITGTGKRINDIYYYLVPEEEKQRVSSIFKNHLNIN</sequence>
<evidence type="ECO:0000259" key="5">
    <source>
        <dbReference type="Pfam" id="PF03816"/>
    </source>
</evidence>
<dbReference type="PANTHER" id="PTHR33392:SF6">
    <property type="entry name" value="POLYISOPRENYL-TEICHOIC ACID--PEPTIDOGLYCAN TEICHOIC ACID TRANSFERASE TAGU"/>
    <property type="match status" value="1"/>
</dbReference>
<keyword evidence="4" id="KW-0472">Membrane</keyword>
<comment type="similarity">
    <text evidence="1">Belongs to the LytR/CpsA/Psr (LCP) family.</text>
</comment>